<dbReference type="Proteomes" id="UP001199525">
    <property type="component" value="Unassembled WGS sequence"/>
</dbReference>
<sequence>MTTVAILPIFDADGEKTYRAIAGDKHSVGKTAGQALDALTTQLGETEFSALLVIQNFSPDPFFSAKQQKRLSELMSLWRSARDQGQALPPEQQAELDTLVEAELKAAAARTAALIQQESLEIGITLRSHNEPTIVVSNAKPLN</sequence>
<protein>
    <submittedName>
        <fullName evidence="1">Uncharacterized protein</fullName>
    </submittedName>
</protein>
<keyword evidence="2" id="KW-1185">Reference proteome</keyword>
<reference evidence="1 2" key="1">
    <citation type="journal article" date="2021" name="Microorganisms">
        <title>Genome Evolution of Filamentous Cyanobacterium Nostoc Species: From Facultative Symbiosis to Free Living.</title>
        <authorList>
            <person name="Huo D."/>
            <person name="Li H."/>
            <person name="Cai F."/>
            <person name="Guo X."/>
            <person name="Qiao Z."/>
            <person name="Wang W."/>
            <person name="Yu G."/>
            <person name="Li R."/>
        </authorList>
    </citation>
    <scope>NUCLEOTIDE SEQUENCE [LARGE SCALE GENOMIC DNA]</scope>
    <source>
        <strain evidence="1 2">CHAB 5714</strain>
    </source>
</reference>
<organism evidence="1 2">
    <name type="scientific">Nostoc favosum CHAB5714</name>
    <dbReference type="NCBI Taxonomy" id="2780399"/>
    <lineage>
        <taxon>Bacteria</taxon>
        <taxon>Bacillati</taxon>
        <taxon>Cyanobacteriota</taxon>
        <taxon>Cyanophyceae</taxon>
        <taxon>Nostocales</taxon>
        <taxon>Nostocaceae</taxon>
        <taxon>Nostoc</taxon>
        <taxon>Nostoc favosum</taxon>
    </lineage>
</organism>
<dbReference type="EMBL" id="JAIVFQ010000004">
    <property type="protein sequence ID" value="MCC5598494.1"/>
    <property type="molecule type" value="Genomic_DNA"/>
</dbReference>
<evidence type="ECO:0000313" key="2">
    <source>
        <dbReference type="Proteomes" id="UP001199525"/>
    </source>
</evidence>
<dbReference type="RefSeq" id="WP_229483305.1">
    <property type="nucleotide sequence ID" value="NZ_JAIVFQ010000004.1"/>
</dbReference>
<name>A0ABS8I2S3_9NOSO</name>
<accession>A0ABS8I2S3</accession>
<comment type="caution">
    <text evidence="1">The sequence shown here is derived from an EMBL/GenBank/DDBJ whole genome shotgun (WGS) entry which is preliminary data.</text>
</comment>
<gene>
    <name evidence="1" type="ORF">LC586_04485</name>
</gene>
<proteinExistence type="predicted"/>
<evidence type="ECO:0000313" key="1">
    <source>
        <dbReference type="EMBL" id="MCC5598494.1"/>
    </source>
</evidence>